<feature type="coiled-coil region" evidence="1">
    <location>
        <begin position="111"/>
        <end position="138"/>
    </location>
</feature>
<protein>
    <submittedName>
        <fullName evidence="2">Uncharacterized protein</fullName>
    </submittedName>
</protein>
<evidence type="ECO:0000313" key="2">
    <source>
        <dbReference type="EMBL" id="CAC5357740.1"/>
    </source>
</evidence>
<evidence type="ECO:0000313" key="3">
    <source>
        <dbReference type="Proteomes" id="UP000507470"/>
    </source>
</evidence>
<dbReference type="EMBL" id="CACVKT020000226">
    <property type="protein sequence ID" value="CAC5357740.1"/>
    <property type="molecule type" value="Genomic_DNA"/>
</dbReference>
<dbReference type="AlphaFoldDB" id="A0A6J7ZZ91"/>
<proteinExistence type="predicted"/>
<dbReference type="Proteomes" id="UP000507470">
    <property type="component" value="Unassembled WGS sequence"/>
</dbReference>
<keyword evidence="1" id="KW-0175">Coiled coil</keyword>
<accession>A0A6J7ZZ91</accession>
<reference evidence="2 3" key="1">
    <citation type="submission" date="2020-06" db="EMBL/GenBank/DDBJ databases">
        <authorList>
            <person name="Li R."/>
            <person name="Bekaert M."/>
        </authorList>
    </citation>
    <scope>NUCLEOTIDE SEQUENCE [LARGE SCALE GENOMIC DNA]</scope>
    <source>
        <strain evidence="3">wild</strain>
    </source>
</reference>
<keyword evidence="3" id="KW-1185">Reference proteome</keyword>
<dbReference type="OrthoDB" id="8121249at2759"/>
<gene>
    <name evidence="2" type="ORF">MCOR_1281</name>
</gene>
<organism evidence="2 3">
    <name type="scientific">Mytilus coruscus</name>
    <name type="common">Sea mussel</name>
    <dbReference type="NCBI Taxonomy" id="42192"/>
    <lineage>
        <taxon>Eukaryota</taxon>
        <taxon>Metazoa</taxon>
        <taxon>Spiralia</taxon>
        <taxon>Lophotrochozoa</taxon>
        <taxon>Mollusca</taxon>
        <taxon>Bivalvia</taxon>
        <taxon>Autobranchia</taxon>
        <taxon>Pteriomorphia</taxon>
        <taxon>Mytilida</taxon>
        <taxon>Mytiloidea</taxon>
        <taxon>Mytilidae</taxon>
        <taxon>Mytilinae</taxon>
        <taxon>Mytilus</taxon>
    </lineage>
</organism>
<sequence>MSYALSCLNILSEPTYATLNKATGYTPQLATSTPIYPAQYLQYPPPQPQNVPNHVPMLFKGPFQTQQSPPLLPHQQPNDVSRLLTEVLSRLNGLDQKLGRLDEIDKKSLKLDTVSTNLGKLNSQVQNLEGNLAAVNKLLGDVEKSSVVVSGKLDDITKENKNIVSVSKSQNKILHERIASLEKQNIVFKGKISKIANETKSKSDNDSLDCLNVMKTDNERLRSSVLDLQCQLNENLVFNGIAEQTDEVTDDLVKAFVRTELEIVREIPIVKSYRIGKHFDGKARPIVVKFKNRNDRQDIRFAAQKHLKGKSF</sequence>
<evidence type="ECO:0000256" key="1">
    <source>
        <dbReference type="SAM" id="Coils"/>
    </source>
</evidence>
<name>A0A6J7ZZ91_MYTCO</name>